<organism evidence="2 3">
    <name type="scientific">Cucumis sativus</name>
    <name type="common">Cucumber</name>
    <dbReference type="NCBI Taxonomy" id="3659"/>
    <lineage>
        <taxon>Eukaryota</taxon>
        <taxon>Viridiplantae</taxon>
        <taxon>Streptophyta</taxon>
        <taxon>Embryophyta</taxon>
        <taxon>Tracheophyta</taxon>
        <taxon>Spermatophyta</taxon>
        <taxon>Magnoliopsida</taxon>
        <taxon>eudicotyledons</taxon>
        <taxon>Gunneridae</taxon>
        <taxon>Pentapetalae</taxon>
        <taxon>rosids</taxon>
        <taxon>fabids</taxon>
        <taxon>Cucurbitales</taxon>
        <taxon>Cucurbitaceae</taxon>
        <taxon>Benincaseae</taxon>
        <taxon>Cucumis</taxon>
    </lineage>
</organism>
<feature type="transmembrane region" description="Helical" evidence="1">
    <location>
        <begin position="33"/>
        <end position="54"/>
    </location>
</feature>
<keyword evidence="1" id="KW-0472">Membrane</keyword>
<evidence type="ECO:0000313" key="3">
    <source>
        <dbReference type="Proteomes" id="UP000029981"/>
    </source>
</evidence>
<keyword evidence="1" id="KW-1133">Transmembrane helix</keyword>
<feature type="transmembrane region" description="Helical" evidence="1">
    <location>
        <begin position="66"/>
        <end position="87"/>
    </location>
</feature>
<reference evidence="2 3" key="1">
    <citation type="journal article" date="2009" name="Nat. Genet.">
        <title>The genome of the cucumber, Cucumis sativus L.</title>
        <authorList>
            <person name="Huang S."/>
            <person name="Li R."/>
            <person name="Zhang Z."/>
            <person name="Li L."/>
            <person name="Gu X."/>
            <person name="Fan W."/>
            <person name="Lucas W.J."/>
            <person name="Wang X."/>
            <person name="Xie B."/>
            <person name="Ni P."/>
            <person name="Ren Y."/>
            <person name="Zhu H."/>
            <person name="Li J."/>
            <person name="Lin K."/>
            <person name="Jin W."/>
            <person name="Fei Z."/>
            <person name="Li G."/>
            <person name="Staub J."/>
            <person name="Kilian A."/>
            <person name="van der Vossen E.A."/>
            <person name="Wu Y."/>
            <person name="Guo J."/>
            <person name="He J."/>
            <person name="Jia Z."/>
            <person name="Ren Y."/>
            <person name="Tian G."/>
            <person name="Lu Y."/>
            <person name="Ruan J."/>
            <person name="Qian W."/>
            <person name="Wang M."/>
            <person name="Huang Q."/>
            <person name="Li B."/>
            <person name="Xuan Z."/>
            <person name="Cao J."/>
            <person name="Asan"/>
            <person name="Wu Z."/>
            <person name="Zhang J."/>
            <person name="Cai Q."/>
            <person name="Bai Y."/>
            <person name="Zhao B."/>
            <person name="Han Y."/>
            <person name="Li Y."/>
            <person name="Li X."/>
            <person name="Wang S."/>
            <person name="Shi Q."/>
            <person name="Liu S."/>
            <person name="Cho W.K."/>
            <person name="Kim J.Y."/>
            <person name="Xu Y."/>
            <person name="Heller-Uszynska K."/>
            <person name="Miao H."/>
            <person name="Cheng Z."/>
            <person name="Zhang S."/>
            <person name="Wu J."/>
            <person name="Yang Y."/>
            <person name="Kang H."/>
            <person name="Li M."/>
            <person name="Liang H."/>
            <person name="Ren X."/>
            <person name="Shi Z."/>
            <person name="Wen M."/>
            <person name="Jian M."/>
            <person name="Yang H."/>
            <person name="Zhang G."/>
            <person name="Yang Z."/>
            <person name="Chen R."/>
            <person name="Liu S."/>
            <person name="Li J."/>
            <person name="Ma L."/>
            <person name="Liu H."/>
            <person name="Zhou Y."/>
            <person name="Zhao J."/>
            <person name="Fang X."/>
            <person name="Li G."/>
            <person name="Fang L."/>
            <person name="Li Y."/>
            <person name="Liu D."/>
            <person name="Zheng H."/>
            <person name="Zhang Y."/>
            <person name="Qin N."/>
            <person name="Li Z."/>
            <person name="Yang G."/>
            <person name="Yang S."/>
            <person name="Bolund L."/>
            <person name="Kristiansen K."/>
            <person name="Zheng H."/>
            <person name="Li S."/>
            <person name="Zhang X."/>
            <person name="Yang H."/>
            <person name="Wang J."/>
            <person name="Sun R."/>
            <person name="Zhang B."/>
            <person name="Jiang S."/>
            <person name="Wang J."/>
            <person name="Du Y."/>
            <person name="Li S."/>
        </authorList>
    </citation>
    <scope>NUCLEOTIDE SEQUENCE [LARGE SCALE GENOMIC DNA]</scope>
    <source>
        <strain evidence="3">cv. 9930</strain>
    </source>
</reference>
<gene>
    <name evidence="2" type="ORF">Csa_3G809970</name>
</gene>
<protein>
    <recommendedName>
        <fullName evidence="4">Transmembrane protein</fullName>
    </recommendedName>
</protein>
<dbReference type="EMBL" id="CM002924">
    <property type="protein sequence ID" value="KGN59321.1"/>
    <property type="molecule type" value="Genomic_DNA"/>
</dbReference>
<sequence>MAPVSSNGGPSHASFGFIRSQPIKQFCKKQKHFCSANPSFLSFFSSFSLFILLIPPSLPYLFGTSAFFFSSTGFLLPIILFSSYLLSSHHSPSPHFRVLALRSETVRQELFGFLCTTFEASENYLT</sequence>
<name>A0A0A0LGZ7_CUCSA</name>
<dbReference type="AlphaFoldDB" id="A0A0A0LGZ7"/>
<dbReference type="Proteomes" id="UP000029981">
    <property type="component" value="Chromosome 3"/>
</dbReference>
<evidence type="ECO:0000313" key="2">
    <source>
        <dbReference type="EMBL" id="KGN59321.1"/>
    </source>
</evidence>
<evidence type="ECO:0000256" key="1">
    <source>
        <dbReference type="SAM" id="Phobius"/>
    </source>
</evidence>
<dbReference type="Gramene" id="KGN59321">
    <property type="protein sequence ID" value="KGN59321"/>
    <property type="gene ID" value="Csa_3G809970"/>
</dbReference>
<keyword evidence="1" id="KW-0812">Transmembrane</keyword>
<evidence type="ECO:0008006" key="4">
    <source>
        <dbReference type="Google" id="ProtNLM"/>
    </source>
</evidence>
<accession>A0A0A0LGZ7</accession>
<reference evidence="2 3" key="3">
    <citation type="journal article" date="2010" name="BMC Genomics">
        <title>Transcriptome sequencing and comparative analysis of cucumber flowers with different sex types.</title>
        <authorList>
            <person name="Guo S."/>
            <person name="Zheng Y."/>
            <person name="Joung J.G."/>
            <person name="Liu S."/>
            <person name="Zhang Z."/>
            <person name="Crasta O.R."/>
            <person name="Sobral B.W."/>
            <person name="Xu Y."/>
            <person name="Huang S."/>
            <person name="Fei Z."/>
        </authorList>
    </citation>
    <scope>NUCLEOTIDE SEQUENCE [LARGE SCALE GENOMIC DNA]</scope>
    <source>
        <strain evidence="3">cv. 9930</strain>
    </source>
</reference>
<reference evidence="2 3" key="2">
    <citation type="journal article" date="2009" name="PLoS ONE">
        <title>An integrated genetic and cytogenetic map of the cucumber genome.</title>
        <authorList>
            <person name="Ren Y."/>
            <person name="Zhang Z."/>
            <person name="Liu J."/>
            <person name="Staub J.E."/>
            <person name="Han Y."/>
            <person name="Cheng Z."/>
            <person name="Li X."/>
            <person name="Lu J."/>
            <person name="Miao H."/>
            <person name="Kang H."/>
            <person name="Xie B."/>
            <person name="Gu X."/>
            <person name="Wang X."/>
            <person name="Du Y."/>
            <person name="Jin W."/>
            <person name="Huang S."/>
        </authorList>
    </citation>
    <scope>NUCLEOTIDE SEQUENCE [LARGE SCALE GENOMIC DNA]</scope>
    <source>
        <strain evidence="3">cv. 9930</strain>
    </source>
</reference>
<reference evidence="2 3" key="4">
    <citation type="journal article" date="2011" name="BMC Genomics">
        <title>RNA-Seq improves annotation of protein-coding genes in the cucumber genome.</title>
        <authorList>
            <person name="Li Z."/>
            <person name="Zhang Z."/>
            <person name="Yan P."/>
            <person name="Huang S."/>
            <person name="Fei Z."/>
            <person name="Lin K."/>
        </authorList>
    </citation>
    <scope>NUCLEOTIDE SEQUENCE [LARGE SCALE GENOMIC DNA]</scope>
    <source>
        <strain evidence="3">cv. 9930</strain>
    </source>
</reference>
<keyword evidence="3" id="KW-1185">Reference proteome</keyword>
<proteinExistence type="predicted"/>